<gene>
    <name evidence="2" type="ORF">Fot_03785</name>
</gene>
<reference evidence="3" key="1">
    <citation type="submission" date="2024-07" db="EMBL/GenBank/DDBJ databases">
        <title>Two chromosome-level genome assemblies of Korean endemic species Abeliophyllum distichum and Forsythia ovata (Oleaceae).</title>
        <authorList>
            <person name="Jang H."/>
        </authorList>
    </citation>
    <scope>NUCLEOTIDE SEQUENCE [LARGE SCALE GENOMIC DNA]</scope>
</reference>
<dbReference type="AlphaFoldDB" id="A0ABD1XAP2"/>
<proteinExistence type="predicted"/>
<organism evidence="2 3">
    <name type="scientific">Forsythia ovata</name>
    <dbReference type="NCBI Taxonomy" id="205694"/>
    <lineage>
        <taxon>Eukaryota</taxon>
        <taxon>Viridiplantae</taxon>
        <taxon>Streptophyta</taxon>
        <taxon>Embryophyta</taxon>
        <taxon>Tracheophyta</taxon>
        <taxon>Spermatophyta</taxon>
        <taxon>Magnoliopsida</taxon>
        <taxon>eudicotyledons</taxon>
        <taxon>Gunneridae</taxon>
        <taxon>Pentapetalae</taxon>
        <taxon>asterids</taxon>
        <taxon>lamiids</taxon>
        <taxon>Lamiales</taxon>
        <taxon>Oleaceae</taxon>
        <taxon>Forsythieae</taxon>
        <taxon>Forsythia</taxon>
    </lineage>
</organism>
<comment type="caution">
    <text evidence="2">The sequence shown here is derived from an EMBL/GenBank/DDBJ whole genome shotgun (WGS) entry which is preliminary data.</text>
</comment>
<accession>A0ABD1XAP2</accession>
<name>A0ABD1XAP2_9LAMI</name>
<evidence type="ECO:0000313" key="3">
    <source>
        <dbReference type="Proteomes" id="UP001604277"/>
    </source>
</evidence>
<feature type="region of interest" description="Disordered" evidence="1">
    <location>
        <begin position="75"/>
        <end position="100"/>
    </location>
</feature>
<dbReference type="Proteomes" id="UP001604277">
    <property type="component" value="Unassembled WGS sequence"/>
</dbReference>
<evidence type="ECO:0000313" key="2">
    <source>
        <dbReference type="EMBL" id="KAL2559046.1"/>
    </source>
</evidence>
<keyword evidence="3" id="KW-1185">Reference proteome</keyword>
<dbReference type="EMBL" id="JBFOLJ010000001">
    <property type="protein sequence ID" value="KAL2559046.1"/>
    <property type="molecule type" value="Genomic_DNA"/>
</dbReference>
<sequence length="205" mass="22393">MSGFYFPSVPKLKIRRGGVVEDICPPSPVPSATSDPKVTVLQTPEIMVGIPSFIPLAPEVTSEVPSASFLARPVPSLGSARQSDKRKVGANSGDEAFWAPTPPPGRYEYINIGSHRDKLDPMVLEKLPPPAAKATTSVHKYWTSTFGRATDNAELTELLKLAKMYTSRSHVLNCELEMKFNELCSTTGGDEDVEALYAKNKDLRE</sequence>
<protein>
    <submittedName>
        <fullName evidence="2">Uncharacterized protein</fullName>
    </submittedName>
</protein>
<evidence type="ECO:0000256" key="1">
    <source>
        <dbReference type="SAM" id="MobiDB-lite"/>
    </source>
</evidence>